<gene>
    <name evidence="7" type="ORF">HKI87_04g29060</name>
</gene>
<comment type="pathway">
    <text evidence="2">Carbohydrate degradation; glycolysis; D-glyceraldehyde 3-phosphate and glycerone phosphate from D-glucose: step 4/4.</text>
</comment>
<keyword evidence="6" id="KW-0456">Lyase</keyword>
<dbReference type="AlphaFoldDB" id="A0AAX4P5S8"/>
<evidence type="ECO:0000313" key="8">
    <source>
        <dbReference type="Proteomes" id="UP001472866"/>
    </source>
</evidence>
<dbReference type="GO" id="GO:0004332">
    <property type="term" value="F:fructose-bisphosphate aldolase activity"/>
    <property type="evidence" value="ECO:0007669"/>
    <property type="project" value="UniProtKB-EC"/>
</dbReference>
<protein>
    <recommendedName>
        <fullName evidence="4">fructose-bisphosphate aldolase</fullName>
        <ecNumber evidence="4">4.1.2.13</ecNumber>
    </recommendedName>
</protein>
<dbReference type="EC" id="4.1.2.13" evidence="4"/>
<organism evidence="7 8">
    <name type="scientific">Chloropicon roscoffensis</name>
    <dbReference type="NCBI Taxonomy" id="1461544"/>
    <lineage>
        <taxon>Eukaryota</taxon>
        <taxon>Viridiplantae</taxon>
        <taxon>Chlorophyta</taxon>
        <taxon>Chloropicophyceae</taxon>
        <taxon>Chloropicales</taxon>
        <taxon>Chloropicaceae</taxon>
        <taxon>Chloropicon</taxon>
    </lineage>
</organism>
<dbReference type="GO" id="GO:0006096">
    <property type="term" value="P:glycolytic process"/>
    <property type="evidence" value="ECO:0007669"/>
    <property type="project" value="UniProtKB-KW"/>
</dbReference>
<evidence type="ECO:0000256" key="1">
    <source>
        <dbReference type="ARBA" id="ARBA00000441"/>
    </source>
</evidence>
<keyword evidence="8" id="KW-1185">Reference proteome</keyword>
<evidence type="ECO:0000256" key="2">
    <source>
        <dbReference type="ARBA" id="ARBA00004714"/>
    </source>
</evidence>
<dbReference type="SUPFAM" id="SSF51569">
    <property type="entry name" value="Aldolase"/>
    <property type="match status" value="1"/>
</dbReference>
<reference evidence="7 8" key="1">
    <citation type="submission" date="2024-03" db="EMBL/GenBank/DDBJ databases">
        <title>Complete genome sequence of the green alga Chloropicon roscoffensis RCC1871.</title>
        <authorList>
            <person name="Lemieux C."/>
            <person name="Pombert J.-F."/>
            <person name="Otis C."/>
            <person name="Turmel M."/>
        </authorList>
    </citation>
    <scope>NUCLEOTIDE SEQUENCE [LARGE SCALE GENOMIC DNA]</scope>
    <source>
        <strain evidence="7 8">RCC1871</strain>
    </source>
</reference>
<dbReference type="EMBL" id="CP151504">
    <property type="protein sequence ID" value="WZN61371.1"/>
    <property type="molecule type" value="Genomic_DNA"/>
</dbReference>
<dbReference type="Proteomes" id="UP001472866">
    <property type="component" value="Chromosome 04"/>
</dbReference>
<evidence type="ECO:0000256" key="4">
    <source>
        <dbReference type="ARBA" id="ARBA00013068"/>
    </source>
</evidence>
<proteinExistence type="inferred from homology"/>
<evidence type="ECO:0000256" key="3">
    <source>
        <dbReference type="ARBA" id="ARBA00010387"/>
    </source>
</evidence>
<accession>A0AAX4P5S8</accession>
<dbReference type="Gene3D" id="3.20.20.70">
    <property type="entry name" value="Aldolase class I"/>
    <property type="match status" value="1"/>
</dbReference>
<evidence type="ECO:0000313" key="7">
    <source>
        <dbReference type="EMBL" id="WZN61371.1"/>
    </source>
</evidence>
<dbReference type="InterPro" id="IPR013785">
    <property type="entry name" value="Aldolase_TIM"/>
</dbReference>
<name>A0AAX4P5S8_9CHLO</name>
<comment type="similarity">
    <text evidence="3">Belongs to the class I fructose-bisphosphate aldolase family.</text>
</comment>
<keyword evidence="5" id="KW-0324">Glycolysis</keyword>
<dbReference type="InterPro" id="IPR000741">
    <property type="entry name" value="FBA_I"/>
</dbReference>
<dbReference type="NCBIfam" id="NF033379">
    <property type="entry name" value="FrucBisAld_I"/>
    <property type="match status" value="1"/>
</dbReference>
<evidence type="ECO:0000256" key="5">
    <source>
        <dbReference type="ARBA" id="ARBA00023152"/>
    </source>
</evidence>
<comment type="catalytic activity">
    <reaction evidence="1">
        <text>beta-D-fructose 1,6-bisphosphate = D-glyceraldehyde 3-phosphate + dihydroxyacetone phosphate</text>
        <dbReference type="Rhea" id="RHEA:14729"/>
        <dbReference type="ChEBI" id="CHEBI:32966"/>
        <dbReference type="ChEBI" id="CHEBI:57642"/>
        <dbReference type="ChEBI" id="CHEBI:59776"/>
        <dbReference type="EC" id="4.1.2.13"/>
    </reaction>
</comment>
<sequence length="409" mass="43171">MATMVSTTTTRPARKAGRMAVMVSGSRLGIRCRSSSDGVGAGLKTCHGGAHLSAATKAELERVAALIATPGKGITACDEGPGTIGGRFEAVGLQNSEEARRSYRQMLFETEGSADYLCGAILDPETLYQRSSTDGALFPEKLSALGVVPGVKPHLKIYELPGQGGATVMQGLDSLAARCQEYAAAGAKFAKWRSPLAIDVAAGQPSSLTIQANMDDLARYALICQDNGLMPIVEPDISLKGCHDLETAVMVNVQVQSALYKSMLDHGVFMEGATLKPNIVNPGLDCEKAYTVEEIAKANIDVLNRCFPCSMKGANFLSGGQSLADASARLSAMNQAKGTSPWNLSFSWSAALQLPLLELARETKTLCLEEMSALYLEELKIAGAAARGEYVPKGNEGAHVPKQKVVANA</sequence>
<dbReference type="PANTHER" id="PTHR11627">
    <property type="entry name" value="FRUCTOSE-BISPHOSPHATE ALDOLASE"/>
    <property type="match status" value="1"/>
</dbReference>
<evidence type="ECO:0000256" key="6">
    <source>
        <dbReference type="ARBA" id="ARBA00023239"/>
    </source>
</evidence>
<dbReference type="Pfam" id="PF00274">
    <property type="entry name" value="Glycolytic"/>
    <property type="match status" value="1"/>
</dbReference>